<accession>A0ABX5PUH5</accession>
<dbReference type="Proteomes" id="UP000248584">
    <property type="component" value="Unassembled WGS sequence"/>
</dbReference>
<dbReference type="EMBL" id="QKZR01000007">
    <property type="protein sequence ID" value="PZX37134.1"/>
    <property type="molecule type" value="Genomic_DNA"/>
</dbReference>
<comment type="caution">
    <text evidence="1">The sequence shown here is derived from an EMBL/GenBank/DDBJ whole genome shotgun (WGS) entry which is preliminary data.</text>
</comment>
<keyword evidence="2" id="KW-1185">Reference proteome</keyword>
<gene>
    <name evidence="1" type="ORF">LX97_03156</name>
</gene>
<reference evidence="1 2" key="1">
    <citation type="submission" date="2018-06" db="EMBL/GenBank/DDBJ databases">
        <title>Genomic Encyclopedia of Archaeal and Bacterial Type Strains, Phase II (KMG-II): from individual species to whole genera.</title>
        <authorList>
            <person name="Goeker M."/>
        </authorList>
    </citation>
    <scope>NUCLEOTIDE SEQUENCE [LARGE SCALE GENOMIC DNA]</scope>
    <source>
        <strain evidence="1 2">DSM 17205</strain>
    </source>
</reference>
<organism evidence="1 2">
    <name type="scientific">Nonlabens dokdonensis</name>
    <dbReference type="NCBI Taxonomy" id="328515"/>
    <lineage>
        <taxon>Bacteria</taxon>
        <taxon>Pseudomonadati</taxon>
        <taxon>Bacteroidota</taxon>
        <taxon>Flavobacteriia</taxon>
        <taxon>Flavobacteriales</taxon>
        <taxon>Flavobacteriaceae</taxon>
        <taxon>Nonlabens</taxon>
    </lineage>
</organism>
<evidence type="ECO:0000313" key="1">
    <source>
        <dbReference type="EMBL" id="PZX37134.1"/>
    </source>
</evidence>
<proteinExistence type="predicted"/>
<sequence>MDSLVLYKNQTFHWTKKYMFHQIDFTELKGKWKIEDDTLKIYIKSETDTGIRNKWNEIDKYCSFEVRRRKIKPIDGIEFATRKLKLIID</sequence>
<protein>
    <submittedName>
        <fullName evidence="1">Uncharacterized protein</fullName>
    </submittedName>
</protein>
<evidence type="ECO:0000313" key="2">
    <source>
        <dbReference type="Proteomes" id="UP000248584"/>
    </source>
</evidence>
<name>A0ABX5PUH5_9FLAO</name>